<dbReference type="EMBL" id="AHGT01000116">
    <property type="protein sequence ID" value="ESU34929.1"/>
    <property type="molecule type" value="Genomic_DNA"/>
</dbReference>
<proteinExistence type="predicted"/>
<organism evidence="2 3">
    <name type="scientific">Giardia intestinalis</name>
    <name type="common">Giardia lamblia</name>
    <dbReference type="NCBI Taxonomy" id="5741"/>
    <lineage>
        <taxon>Eukaryota</taxon>
        <taxon>Metamonada</taxon>
        <taxon>Diplomonadida</taxon>
        <taxon>Hexamitidae</taxon>
        <taxon>Giardiinae</taxon>
        <taxon>Giardia</taxon>
    </lineage>
</organism>
<dbReference type="Proteomes" id="UP000018320">
    <property type="component" value="Unassembled WGS sequence"/>
</dbReference>
<evidence type="ECO:0000313" key="2">
    <source>
        <dbReference type="EMBL" id="ESU34929.1"/>
    </source>
</evidence>
<evidence type="ECO:0000313" key="3">
    <source>
        <dbReference type="Proteomes" id="UP000018320"/>
    </source>
</evidence>
<accession>V6T863</accession>
<comment type="caution">
    <text evidence="2">The sequence shown here is derived from an EMBL/GenBank/DDBJ whole genome shotgun (WGS) entry which is preliminary data.</text>
</comment>
<protein>
    <recommendedName>
        <fullName evidence="4">Reverse transcriptase/endonuclease</fullName>
    </recommendedName>
</protein>
<sequence length="216" mass="23842">MPGFYHDELRRVWASLDVNKGTRDPVELSVDGQALQGKGPTPTASSATHQLPDRAATCCLQMCGVLTVEERALKEKGGSIMAQTRGTCPGCHTARTLDHDMNCPKTAWTRTTRHDMIVTCLYLRVSGKLNAELEIKTHSHLSDQNQKPDIWLVDKCKAVDVGVIQQPHGYHSEKVRKYRDVLDHLQDGRLPSPQAHEGLKESSGARRGRSGPSLSV</sequence>
<name>V6T863_GIAIN</name>
<feature type="region of interest" description="Disordered" evidence="1">
    <location>
        <begin position="187"/>
        <end position="216"/>
    </location>
</feature>
<evidence type="ECO:0008006" key="4">
    <source>
        <dbReference type="Google" id="ProtNLM"/>
    </source>
</evidence>
<reference evidence="2 3" key="2">
    <citation type="journal article" date="2013" name="Genome Biol. Evol.">
        <title>Genome sequencing of Giardia lamblia genotypes A2 and B isolates (DH and GS) and comparative analysis with the genomes of genotypes A1 and E (WB and Pig).</title>
        <authorList>
            <person name="Adam R.D."/>
            <person name="Dahlstrom E.W."/>
            <person name="Martens C.A."/>
            <person name="Bruno D.P."/>
            <person name="Barbian K.D."/>
            <person name="Ricklefs S.M."/>
            <person name="Hernandez M.M."/>
            <person name="Narla N.P."/>
            <person name="Patel R.B."/>
            <person name="Porcella S.F."/>
            <person name="Nash T.E."/>
        </authorList>
    </citation>
    <scope>NUCLEOTIDE SEQUENCE [LARGE SCALE GENOMIC DNA]</scope>
    <source>
        <strain evidence="2 3">DH</strain>
    </source>
</reference>
<dbReference type="VEuPathDB" id="GiardiaDB:DHA2_154099"/>
<gene>
    <name evidence="2" type="ORF">DHA2_154099</name>
</gene>
<reference evidence="3" key="1">
    <citation type="submission" date="2012-02" db="EMBL/GenBank/DDBJ databases">
        <title>Genome sequencing of Giardia lamblia Genotypes A2 and B isolates (DH and GS) and comparative analysis with the genomes of Genotypes A1 and E (WB and Pig).</title>
        <authorList>
            <person name="Adam R."/>
            <person name="Dahlstrom E."/>
            <person name="Martens C."/>
            <person name="Bruno D."/>
            <person name="Barbian K."/>
            <person name="Porcella S.F."/>
            <person name="Nash T."/>
        </authorList>
    </citation>
    <scope>NUCLEOTIDE SEQUENCE</scope>
    <source>
        <strain evidence="3">DH</strain>
    </source>
</reference>
<dbReference type="AlphaFoldDB" id="V6T863"/>
<evidence type="ECO:0000256" key="1">
    <source>
        <dbReference type="SAM" id="MobiDB-lite"/>
    </source>
</evidence>